<feature type="transmembrane region" description="Helical" evidence="2">
    <location>
        <begin position="65"/>
        <end position="85"/>
    </location>
</feature>
<dbReference type="RefSeq" id="WP_272060371.1">
    <property type="nucleotide sequence ID" value="NZ_JAQMPX010000092.1"/>
</dbReference>
<organism evidence="3 4">
    <name type="scientific">Parabacteroides distasonis</name>
    <dbReference type="NCBI Taxonomy" id="823"/>
    <lineage>
        <taxon>Bacteria</taxon>
        <taxon>Pseudomonadati</taxon>
        <taxon>Bacteroidota</taxon>
        <taxon>Bacteroidia</taxon>
        <taxon>Bacteroidales</taxon>
        <taxon>Tannerellaceae</taxon>
        <taxon>Parabacteroides</taxon>
    </lineage>
</organism>
<evidence type="ECO:0000256" key="1">
    <source>
        <dbReference type="SAM" id="Coils"/>
    </source>
</evidence>
<reference evidence="3" key="1">
    <citation type="submission" date="2023-01" db="EMBL/GenBank/DDBJ databases">
        <title>Human gut microbiome strain richness.</title>
        <authorList>
            <person name="Chen-Liaw A."/>
        </authorList>
    </citation>
    <scope>NUCLEOTIDE SEQUENCE</scope>
    <source>
        <strain evidence="3">D35st1_E5_D35t1_190705</strain>
    </source>
</reference>
<dbReference type="Gene3D" id="3.30.1390.10">
    <property type="match status" value="1"/>
</dbReference>
<evidence type="ECO:0000313" key="3">
    <source>
        <dbReference type="EMBL" id="MDB9139334.1"/>
    </source>
</evidence>
<feature type="transmembrane region" description="Helical" evidence="2">
    <location>
        <begin position="42"/>
        <end position="58"/>
    </location>
</feature>
<dbReference type="AlphaFoldDB" id="A0AAW6F7W0"/>
<comment type="caution">
    <text evidence="3">The sequence shown here is derived from an EMBL/GenBank/DDBJ whole genome shotgun (WGS) entry which is preliminary data.</text>
</comment>
<keyword evidence="2" id="KW-0812">Transmembrane</keyword>
<dbReference type="EMBL" id="JAQMPX010000092">
    <property type="protein sequence ID" value="MDB9139334.1"/>
    <property type="molecule type" value="Genomic_DNA"/>
</dbReference>
<feature type="transmembrane region" description="Helical" evidence="2">
    <location>
        <begin position="133"/>
        <end position="158"/>
    </location>
</feature>
<name>A0AAW6F7W0_PARDI</name>
<keyword evidence="2" id="KW-0472">Membrane</keyword>
<sequence>MKERKEKLLIIAFSAILGLCLLCSMAAIPYIAKIIFTFNNTGWLRGVVFTMVFIILQFKFRKSNNFAVCTLFLTIYTVFVVGWDIEGNAFFNKPLEWITQGTLNHSITDLETFGATTSWNVSFQILQENDNVITIPTILVILYRAVQYALWFVFVGYINKKTLIKLAMKKNKYYNDIIDADTIDADMEEKIKAEIQKREDAKQKKEVSEELYKQIKELKEKGETIRAIKILRDATEGTWTLKEAKEFIDAIPSKNIIIVNIQ</sequence>
<keyword evidence="1" id="KW-0175">Coiled coil</keyword>
<protein>
    <submittedName>
        <fullName evidence="3">Uncharacterized protein</fullName>
    </submittedName>
</protein>
<accession>A0AAW6F7W0</accession>
<feature type="coiled-coil region" evidence="1">
    <location>
        <begin position="184"/>
        <end position="221"/>
    </location>
</feature>
<dbReference type="Proteomes" id="UP001211522">
    <property type="component" value="Unassembled WGS sequence"/>
</dbReference>
<proteinExistence type="predicted"/>
<dbReference type="InterPro" id="IPR014719">
    <property type="entry name" value="Ribosomal_bL12_C/ClpS-like"/>
</dbReference>
<keyword evidence="2" id="KW-1133">Transmembrane helix</keyword>
<evidence type="ECO:0000256" key="2">
    <source>
        <dbReference type="SAM" id="Phobius"/>
    </source>
</evidence>
<gene>
    <name evidence="3" type="ORF">PN612_12565</name>
</gene>
<evidence type="ECO:0000313" key="4">
    <source>
        <dbReference type="Proteomes" id="UP001211522"/>
    </source>
</evidence>